<dbReference type="Proteomes" id="UP000255467">
    <property type="component" value="Unassembled WGS sequence"/>
</dbReference>
<reference evidence="1 2" key="1">
    <citation type="submission" date="2018-06" db="EMBL/GenBank/DDBJ databases">
        <authorList>
            <consortium name="Pathogen Informatics"/>
            <person name="Doyle S."/>
        </authorList>
    </citation>
    <scope>NUCLEOTIDE SEQUENCE [LARGE SCALE GENOMIC DNA]</scope>
    <source>
        <strain evidence="1 2">NCTC1934</strain>
    </source>
</reference>
<dbReference type="STRING" id="1406858.GCA_000710895_03188"/>
<keyword evidence="2" id="KW-1185">Reference proteome</keyword>
<gene>
    <name evidence="1" type="ORF">NCTC1934_00937</name>
</gene>
<dbReference type="RefSeq" id="WP_157533774.1">
    <property type="nucleotide sequence ID" value="NZ_UGRY01000002.1"/>
</dbReference>
<organism evidence="1 2">
    <name type="scientific">Nocardia otitidiscaviarum</name>
    <dbReference type="NCBI Taxonomy" id="1823"/>
    <lineage>
        <taxon>Bacteria</taxon>
        <taxon>Bacillati</taxon>
        <taxon>Actinomycetota</taxon>
        <taxon>Actinomycetes</taxon>
        <taxon>Mycobacteriales</taxon>
        <taxon>Nocardiaceae</taxon>
        <taxon>Nocardia</taxon>
    </lineage>
</organism>
<sequence>MRRVSTPDSALPGRPARAVIITALLERLLVWAVHRASGTPPSERRHPRHTN</sequence>
<dbReference type="EMBL" id="UGRY01000002">
    <property type="protein sequence ID" value="SUA73495.1"/>
    <property type="molecule type" value="Genomic_DNA"/>
</dbReference>
<protein>
    <submittedName>
        <fullName evidence="1">Uncharacterized protein</fullName>
    </submittedName>
</protein>
<name>A0A378Y8F3_9NOCA</name>
<dbReference type="AlphaFoldDB" id="A0A378Y8F3"/>
<evidence type="ECO:0000313" key="2">
    <source>
        <dbReference type="Proteomes" id="UP000255467"/>
    </source>
</evidence>
<evidence type="ECO:0000313" key="1">
    <source>
        <dbReference type="EMBL" id="SUA73495.1"/>
    </source>
</evidence>
<proteinExistence type="predicted"/>
<accession>A0A378Y8F3</accession>